<dbReference type="EMBL" id="JAPWTJ010000089">
    <property type="protein sequence ID" value="KAJ8983199.1"/>
    <property type="molecule type" value="Genomic_DNA"/>
</dbReference>
<keyword evidence="7" id="KW-0807">Transducer</keyword>
<dbReference type="Proteomes" id="UP001162164">
    <property type="component" value="Unassembled WGS sequence"/>
</dbReference>
<protein>
    <recommendedName>
        <fullName evidence="10">Odorant receptor</fullName>
    </recommendedName>
</protein>
<organism evidence="8 9">
    <name type="scientific">Molorchus minor</name>
    <dbReference type="NCBI Taxonomy" id="1323400"/>
    <lineage>
        <taxon>Eukaryota</taxon>
        <taxon>Metazoa</taxon>
        <taxon>Ecdysozoa</taxon>
        <taxon>Arthropoda</taxon>
        <taxon>Hexapoda</taxon>
        <taxon>Insecta</taxon>
        <taxon>Pterygota</taxon>
        <taxon>Neoptera</taxon>
        <taxon>Endopterygota</taxon>
        <taxon>Coleoptera</taxon>
        <taxon>Polyphaga</taxon>
        <taxon>Cucujiformia</taxon>
        <taxon>Chrysomeloidea</taxon>
        <taxon>Cerambycidae</taxon>
        <taxon>Lamiinae</taxon>
        <taxon>Monochamini</taxon>
        <taxon>Molorchus</taxon>
    </lineage>
</organism>
<evidence type="ECO:0008006" key="10">
    <source>
        <dbReference type="Google" id="ProtNLM"/>
    </source>
</evidence>
<evidence type="ECO:0000256" key="7">
    <source>
        <dbReference type="ARBA" id="ARBA00023224"/>
    </source>
</evidence>
<accession>A0ABQ9K006</accession>
<evidence type="ECO:0000256" key="6">
    <source>
        <dbReference type="ARBA" id="ARBA00023170"/>
    </source>
</evidence>
<name>A0ABQ9K006_9CUCU</name>
<evidence type="ECO:0000256" key="4">
    <source>
        <dbReference type="ARBA" id="ARBA00022989"/>
    </source>
</evidence>
<evidence type="ECO:0000256" key="5">
    <source>
        <dbReference type="ARBA" id="ARBA00023136"/>
    </source>
</evidence>
<keyword evidence="6" id="KW-0675">Receptor</keyword>
<proteinExistence type="predicted"/>
<evidence type="ECO:0000313" key="8">
    <source>
        <dbReference type="EMBL" id="KAJ8983199.1"/>
    </source>
</evidence>
<sequence length="111" mass="12728">MNAMLVNARVCSKNIRKVMKLYLKFCPLILTFCCDAAYSESRKILITGYKLENYISPRSWEGAELAKLTYILVKKPPVFAVAGLFELNRKTILRLVNTIATYFIVIAQFKN</sequence>
<reference evidence="8" key="1">
    <citation type="journal article" date="2023" name="Insect Mol. Biol.">
        <title>Genome sequencing provides insights into the evolution of gene families encoding plant cell wall-degrading enzymes in longhorned beetles.</title>
        <authorList>
            <person name="Shin N.R."/>
            <person name="Okamura Y."/>
            <person name="Kirsch R."/>
            <person name="Pauchet Y."/>
        </authorList>
    </citation>
    <scope>NUCLEOTIDE SEQUENCE</scope>
    <source>
        <strain evidence="8">MMC_N1</strain>
    </source>
</reference>
<comment type="caution">
    <text evidence="8">The sequence shown here is derived from an EMBL/GenBank/DDBJ whole genome shotgun (WGS) entry which is preliminary data.</text>
</comment>
<evidence type="ECO:0000256" key="1">
    <source>
        <dbReference type="ARBA" id="ARBA00004651"/>
    </source>
</evidence>
<keyword evidence="2" id="KW-1003">Cell membrane</keyword>
<evidence type="ECO:0000256" key="2">
    <source>
        <dbReference type="ARBA" id="ARBA00022475"/>
    </source>
</evidence>
<keyword evidence="4" id="KW-1133">Transmembrane helix</keyword>
<keyword evidence="5" id="KW-0472">Membrane</keyword>
<keyword evidence="9" id="KW-1185">Reference proteome</keyword>
<dbReference type="InterPro" id="IPR013604">
    <property type="entry name" value="7TM_chemorcpt"/>
</dbReference>
<dbReference type="PANTHER" id="PTHR21143:SF121">
    <property type="entry name" value="GUSTATORY AND ODORANT RECEPTOR 21A"/>
    <property type="match status" value="1"/>
</dbReference>
<dbReference type="Pfam" id="PF08395">
    <property type="entry name" value="7tm_7"/>
    <property type="match status" value="1"/>
</dbReference>
<dbReference type="PANTHER" id="PTHR21143">
    <property type="entry name" value="INVERTEBRATE GUSTATORY RECEPTOR"/>
    <property type="match status" value="1"/>
</dbReference>
<gene>
    <name evidence="8" type="ORF">NQ317_016420</name>
</gene>
<keyword evidence="3" id="KW-0812">Transmembrane</keyword>
<comment type="subcellular location">
    <subcellularLocation>
        <location evidence="1">Cell membrane</location>
        <topology evidence="1">Multi-pass membrane protein</topology>
    </subcellularLocation>
</comment>
<evidence type="ECO:0000313" key="9">
    <source>
        <dbReference type="Proteomes" id="UP001162164"/>
    </source>
</evidence>
<evidence type="ECO:0000256" key="3">
    <source>
        <dbReference type="ARBA" id="ARBA00022692"/>
    </source>
</evidence>